<proteinExistence type="predicted"/>
<evidence type="ECO:0000313" key="1">
    <source>
        <dbReference type="EMBL" id="SDE60884.1"/>
    </source>
</evidence>
<protein>
    <submittedName>
        <fullName evidence="1">Uncharacterized protein</fullName>
    </submittedName>
</protein>
<comment type="caution">
    <text evidence="1">The sequence shown here is derived from an EMBL/GenBank/DDBJ whole genome shotgun (WGS) entry which is preliminary data.</text>
</comment>
<dbReference type="EMBL" id="FNAJ01000009">
    <property type="protein sequence ID" value="SDE60884.1"/>
    <property type="molecule type" value="Genomic_DNA"/>
</dbReference>
<reference evidence="1 2" key="1">
    <citation type="submission" date="2016-10" db="EMBL/GenBank/DDBJ databases">
        <authorList>
            <person name="Varghese N."/>
            <person name="Submissions S."/>
        </authorList>
    </citation>
    <scope>NUCLEOTIDE SEQUENCE [LARGE SCALE GENOMIC DNA]</scope>
    <source>
        <strain evidence="1 2">DSM 2260</strain>
    </source>
</reference>
<name>A0ABY0MVV3_9BACT</name>
<keyword evidence="2" id="KW-1185">Reference proteome</keyword>
<gene>
    <name evidence="1" type="ORF">SAMN04488504_10962</name>
</gene>
<dbReference type="Proteomes" id="UP000198717">
    <property type="component" value="Unassembled WGS sequence"/>
</dbReference>
<organism evidence="1 2">
    <name type="scientific">Myxococcus virescens</name>
    <dbReference type="NCBI Taxonomy" id="83456"/>
    <lineage>
        <taxon>Bacteria</taxon>
        <taxon>Pseudomonadati</taxon>
        <taxon>Myxococcota</taxon>
        <taxon>Myxococcia</taxon>
        <taxon>Myxococcales</taxon>
        <taxon>Cystobacterineae</taxon>
        <taxon>Myxococcaceae</taxon>
        <taxon>Myxococcus</taxon>
    </lineage>
</organism>
<sequence length="58" mass="6725">MRRLSASRALRKRIWAGVEAFLMKERGWAWFSKLRGTDLLPGRLLFEPIPPESPEGQD</sequence>
<accession>A0ABY0MVV3</accession>
<evidence type="ECO:0000313" key="2">
    <source>
        <dbReference type="Proteomes" id="UP000198717"/>
    </source>
</evidence>